<dbReference type="Gene3D" id="3.10.180.10">
    <property type="entry name" value="2,3-Dihydroxybiphenyl 1,2-Dioxygenase, domain 1"/>
    <property type="match status" value="1"/>
</dbReference>
<dbReference type="Pfam" id="PF00903">
    <property type="entry name" value="Glyoxalase"/>
    <property type="match status" value="1"/>
</dbReference>
<comment type="caution">
    <text evidence="4">The sequence shown here is derived from an EMBL/GenBank/DDBJ whole genome shotgun (WGS) entry which is preliminary data.</text>
</comment>
<proteinExistence type="predicted"/>
<keyword evidence="1" id="KW-0472">Membrane</keyword>
<dbReference type="InterPro" id="IPR004360">
    <property type="entry name" value="Glyas_Fos-R_dOase_dom"/>
</dbReference>
<dbReference type="EMBL" id="CAJNOT010001746">
    <property type="protein sequence ID" value="CAF1243937.1"/>
    <property type="molecule type" value="Genomic_DNA"/>
</dbReference>
<keyword evidence="2" id="KW-0732">Signal</keyword>
<dbReference type="SUPFAM" id="SSF54593">
    <property type="entry name" value="Glyoxalase/Bleomycin resistance protein/Dihydroxybiphenyl dioxygenase"/>
    <property type="match status" value="1"/>
</dbReference>
<name>A0A814ZJX3_9BILA</name>
<keyword evidence="1" id="KW-1133">Transmembrane helix</keyword>
<dbReference type="InterPro" id="IPR029068">
    <property type="entry name" value="Glyas_Bleomycin-R_OHBP_Dase"/>
</dbReference>
<gene>
    <name evidence="4" type="ORF">ZHD862_LOCUS25026</name>
</gene>
<sequence length="244" mass="27695">MKFVVLCFLWAITITTSEQFTTYARAMNHVGISVTDIDAVLAWYHDVLGFTVLIAPVEIVVNDSTPMGSLLSQMYPPEMKRVKMAHMSSGNGVGLELFQFIDPPTRRPNTTSFEYSRAGLFHICVTDPEPENLRHLIDEENEDNKRTWCIVTYSSNLRKLDSAIHIFHFSGPSIINLTAAFMLVIRKSRQKSNLRSNLNYKTILKENIQQHKHLFTASVVLVILAVSRLIISLLLKCMNSTNHV</sequence>
<evidence type="ECO:0000256" key="2">
    <source>
        <dbReference type="SAM" id="SignalP"/>
    </source>
</evidence>
<evidence type="ECO:0000259" key="3">
    <source>
        <dbReference type="Pfam" id="PF00903"/>
    </source>
</evidence>
<dbReference type="AlphaFoldDB" id="A0A814ZJX3"/>
<feature type="chain" id="PRO_5032577517" description="Glyoxalase/fosfomycin resistance/dioxygenase domain-containing protein" evidence="2">
    <location>
        <begin position="18"/>
        <end position="244"/>
    </location>
</feature>
<feature type="signal peptide" evidence="2">
    <location>
        <begin position="1"/>
        <end position="17"/>
    </location>
</feature>
<evidence type="ECO:0000313" key="5">
    <source>
        <dbReference type="Proteomes" id="UP000663864"/>
    </source>
</evidence>
<protein>
    <recommendedName>
        <fullName evidence="3">Glyoxalase/fosfomycin resistance/dioxygenase domain-containing protein</fullName>
    </recommendedName>
</protein>
<feature type="domain" description="Glyoxalase/fosfomycin resistance/dioxygenase" evidence="3">
    <location>
        <begin position="27"/>
        <end position="127"/>
    </location>
</feature>
<feature type="transmembrane region" description="Helical" evidence="1">
    <location>
        <begin position="166"/>
        <end position="185"/>
    </location>
</feature>
<feature type="transmembrane region" description="Helical" evidence="1">
    <location>
        <begin position="214"/>
        <end position="235"/>
    </location>
</feature>
<evidence type="ECO:0000313" key="4">
    <source>
        <dbReference type="EMBL" id="CAF1243937.1"/>
    </source>
</evidence>
<accession>A0A814ZJX3</accession>
<dbReference type="Proteomes" id="UP000663864">
    <property type="component" value="Unassembled WGS sequence"/>
</dbReference>
<organism evidence="4 5">
    <name type="scientific">Rotaria sordida</name>
    <dbReference type="NCBI Taxonomy" id="392033"/>
    <lineage>
        <taxon>Eukaryota</taxon>
        <taxon>Metazoa</taxon>
        <taxon>Spiralia</taxon>
        <taxon>Gnathifera</taxon>
        <taxon>Rotifera</taxon>
        <taxon>Eurotatoria</taxon>
        <taxon>Bdelloidea</taxon>
        <taxon>Philodinida</taxon>
        <taxon>Philodinidae</taxon>
        <taxon>Rotaria</taxon>
    </lineage>
</organism>
<keyword evidence="1" id="KW-0812">Transmembrane</keyword>
<evidence type="ECO:0000256" key="1">
    <source>
        <dbReference type="SAM" id="Phobius"/>
    </source>
</evidence>
<reference evidence="4" key="1">
    <citation type="submission" date="2021-02" db="EMBL/GenBank/DDBJ databases">
        <authorList>
            <person name="Nowell W R."/>
        </authorList>
    </citation>
    <scope>NUCLEOTIDE SEQUENCE</scope>
</reference>